<dbReference type="PANTHER" id="PTHR30461">
    <property type="entry name" value="DNA-INVERTASE FROM LAMBDOID PROPHAGE"/>
    <property type="match status" value="1"/>
</dbReference>
<dbReference type="InterPro" id="IPR025827">
    <property type="entry name" value="Zn_ribbon_recom_dom"/>
</dbReference>
<gene>
    <name evidence="4" type="ORF">C0216_25490</name>
</gene>
<dbReference type="Proteomes" id="UP000252004">
    <property type="component" value="Chromosome"/>
</dbReference>
<dbReference type="KEGG" id="sgz:C0216_25490"/>
<keyword evidence="5" id="KW-1185">Reference proteome</keyword>
<dbReference type="RefSeq" id="WP_114058905.1">
    <property type="nucleotide sequence ID" value="NZ_CP030862.1"/>
</dbReference>
<dbReference type="Gene3D" id="3.40.50.1390">
    <property type="entry name" value="Resolvase, N-terminal catalytic domain"/>
    <property type="match status" value="1"/>
</dbReference>
<dbReference type="GO" id="GO:0003677">
    <property type="term" value="F:DNA binding"/>
    <property type="evidence" value="ECO:0007669"/>
    <property type="project" value="UniProtKB-KW"/>
</dbReference>
<organism evidence="4 5">
    <name type="scientific">Streptomyces globosus</name>
    <dbReference type="NCBI Taxonomy" id="68209"/>
    <lineage>
        <taxon>Bacteria</taxon>
        <taxon>Bacillati</taxon>
        <taxon>Actinomycetota</taxon>
        <taxon>Actinomycetes</taxon>
        <taxon>Kitasatosporales</taxon>
        <taxon>Streptomycetaceae</taxon>
        <taxon>Streptomyces</taxon>
    </lineage>
</organism>
<evidence type="ECO:0000256" key="2">
    <source>
        <dbReference type="ARBA" id="ARBA00023172"/>
    </source>
</evidence>
<dbReference type="InterPro" id="IPR036162">
    <property type="entry name" value="Resolvase-like_N_sf"/>
</dbReference>
<keyword evidence="1" id="KW-0238">DNA-binding</keyword>
<sequence length="460" mass="50975">MLDELRGAESALPADAPRALISVRLSALTADTTSPVRQELELRRLAGERGLRVVGVARDLNVSATRVPPWRRKELGRWLNDRVPEFDVILFWTMDRFVRRVTDLSTMIDWCSVHGKNLVSKHDAIDLSTSLGKATAELVSALAEIETGGTRTRVASLWDYARTQSDWLVGKPPYGYATDGSGKLVIEPRAQRVLRWCHGAAVRGVSARRMTTVLSRAGVPTGGGGQWTASTLLRRLRNPALMGLRVAEDKDGGTRRSRIVRDKAGLPVRVADPIFTEAEWRTLQTALDRRSKSQPHRRPRGATAFLGVLVCTDCGTNMTVQRTSVQGRTYAYLRCRSCPGGGLGAPDPEAVYRELRGQAVAALGAQPVRVREYVRGSAGPRRTEPHWVIAANGETFGHRWEREGQVVMAEDLRRAGVTCRVRRTKVSRTRAPEVRVELAIPADAEERLIIRQDVFSDLVR</sequence>
<dbReference type="EMBL" id="CP030862">
    <property type="protein sequence ID" value="AXE27740.1"/>
    <property type="molecule type" value="Genomic_DNA"/>
</dbReference>
<evidence type="ECO:0000313" key="5">
    <source>
        <dbReference type="Proteomes" id="UP000252004"/>
    </source>
</evidence>
<dbReference type="InterPro" id="IPR050639">
    <property type="entry name" value="SSR_resolvase"/>
</dbReference>
<dbReference type="SUPFAM" id="SSF53041">
    <property type="entry name" value="Resolvase-like"/>
    <property type="match status" value="1"/>
</dbReference>
<dbReference type="InterPro" id="IPR006119">
    <property type="entry name" value="Resolv_N"/>
</dbReference>
<dbReference type="InterPro" id="IPR011109">
    <property type="entry name" value="DNA_bind_recombinase_dom"/>
</dbReference>
<dbReference type="Pfam" id="PF00239">
    <property type="entry name" value="Resolvase"/>
    <property type="match status" value="1"/>
</dbReference>
<dbReference type="GO" id="GO:0000150">
    <property type="term" value="F:DNA strand exchange activity"/>
    <property type="evidence" value="ECO:0007669"/>
    <property type="project" value="InterPro"/>
</dbReference>
<name>A0A344UA19_9ACTN</name>
<keyword evidence="2" id="KW-0233">DNA recombination</keyword>
<dbReference type="Gene3D" id="3.90.1750.20">
    <property type="entry name" value="Putative Large Serine Recombinase, Chain B, Domain 2"/>
    <property type="match status" value="1"/>
</dbReference>
<evidence type="ECO:0000259" key="3">
    <source>
        <dbReference type="PROSITE" id="PS51737"/>
    </source>
</evidence>
<dbReference type="Pfam" id="PF07508">
    <property type="entry name" value="Recombinase"/>
    <property type="match status" value="1"/>
</dbReference>
<dbReference type="AlphaFoldDB" id="A0A344UA19"/>
<accession>A0A344UA19</accession>
<proteinExistence type="predicted"/>
<dbReference type="OrthoDB" id="4367319at2"/>
<feature type="domain" description="Recombinase" evidence="3">
    <location>
        <begin position="173"/>
        <end position="293"/>
    </location>
</feature>
<dbReference type="PANTHER" id="PTHR30461:SF2">
    <property type="entry name" value="SERINE RECOMBINASE PINE-RELATED"/>
    <property type="match status" value="1"/>
</dbReference>
<dbReference type="PROSITE" id="PS51737">
    <property type="entry name" value="RECOMBINASE_DNA_BIND"/>
    <property type="match status" value="1"/>
</dbReference>
<evidence type="ECO:0000256" key="1">
    <source>
        <dbReference type="ARBA" id="ARBA00023125"/>
    </source>
</evidence>
<dbReference type="SMART" id="SM00857">
    <property type="entry name" value="Resolvase"/>
    <property type="match status" value="1"/>
</dbReference>
<protein>
    <submittedName>
        <fullName evidence="4">Recombinase family protein</fullName>
    </submittedName>
</protein>
<dbReference type="CDD" id="cd00338">
    <property type="entry name" value="Ser_Recombinase"/>
    <property type="match status" value="1"/>
</dbReference>
<dbReference type="InterPro" id="IPR038109">
    <property type="entry name" value="DNA_bind_recomb_sf"/>
</dbReference>
<evidence type="ECO:0000313" key="4">
    <source>
        <dbReference type="EMBL" id="AXE27740.1"/>
    </source>
</evidence>
<dbReference type="Pfam" id="PF13408">
    <property type="entry name" value="Zn_ribbon_recom"/>
    <property type="match status" value="1"/>
</dbReference>
<reference evidence="4 5" key="1">
    <citation type="submission" date="2018-01" db="EMBL/GenBank/DDBJ databases">
        <title>Draft genome Sequence of streptomyces globosus LZH-48.</title>
        <authorList>
            <person name="Ran K."/>
            <person name="Li Z."/>
            <person name="Wei S."/>
            <person name="Dong R."/>
        </authorList>
    </citation>
    <scope>NUCLEOTIDE SEQUENCE [LARGE SCALE GENOMIC DNA]</scope>
    <source>
        <strain evidence="4 5">LZH-48</strain>
    </source>
</reference>